<dbReference type="Proteomes" id="UP000317835">
    <property type="component" value="Chromosome"/>
</dbReference>
<dbReference type="RefSeq" id="WP_231749181.1">
    <property type="nucleotide sequence ID" value="NZ_CP036426.1"/>
</dbReference>
<accession>A0A518H581</accession>
<dbReference type="Gene3D" id="1.10.600.10">
    <property type="entry name" value="Farnesyl Diphosphate Synthase"/>
    <property type="match status" value="1"/>
</dbReference>
<dbReference type="InterPro" id="IPR017827">
    <property type="entry name" value="HSQ_synthase_HpnC"/>
</dbReference>
<dbReference type="AlphaFoldDB" id="A0A518H581"/>
<organism evidence="2 3">
    <name type="scientific">Tautonia plasticadhaerens</name>
    <dbReference type="NCBI Taxonomy" id="2527974"/>
    <lineage>
        <taxon>Bacteria</taxon>
        <taxon>Pseudomonadati</taxon>
        <taxon>Planctomycetota</taxon>
        <taxon>Planctomycetia</taxon>
        <taxon>Isosphaerales</taxon>
        <taxon>Isosphaeraceae</taxon>
        <taxon>Tautonia</taxon>
    </lineage>
</organism>
<feature type="region of interest" description="Disordered" evidence="1">
    <location>
        <begin position="302"/>
        <end position="330"/>
    </location>
</feature>
<dbReference type="SFLD" id="SFLDS00005">
    <property type="entry name" value="Isoprenoid_Synthase_Type_I"/>
    <property type="match status" value="1"/>
</dbReference>
<keyword evidence="3" id="KW-1185">Reference proteome</keyword>
<dbReference type="EMBL" id="CP036426">
    <property type="protein sequence ID" value="QDV36005.1"/>
    <property type="molecule type" value="Genomic_DNA"/>
</dbReference>
<dbReference type="SFLD" id="SFLDG01212">
    <property type="entry name" value="Phytoene_synthase_like"/>
    <property type="match status" value="1"/>
</dbReference>
<evidence type="ECO:0000313" key="2">
    <source>
        <dbReference type="EMBL" id="QDV36005.1"/>
    </source>
</evidence>
<dbReference type="GO" id="GO:0004311">
    <property type="term" value="F:geranylgeranyl diphosphate synthase activity"/>
    <property type="evidence" value="ECO:0007669"/>
    <property type="project" value="InterPro"/>
</dbReference>
<gene>
    <name evidence="2" type="primary">crtB_2</name>
    <name evidence="2" type="ORF">ElP_39150</name>
</gene>
<dbReference type="KEGG" id="tpla:ElP_39150"/>
<dbReference type="CDD" id="cd00683">
    <property type="entry name" value="Trans_IPPS_HH"/>
    <property type="match status" value="1"/>
</dbReference>
<dbReference type="InterPro" id="IPR008949">
    <property type="entry name" value="Isoprenoid_synthase_dom_sf"/>
</dbReference>
<protein>
    <submittedName>
        <fullName evidence="2">All-trans-phytoene synthase</fullName>
    </submittedName>
</protein>
<dbReference type="GO" id="GO:0016114">
    <property type="term" value="P:terpenoid biosynthetic process"/>
    <property type="evidence" value="ECO:0007669"/>
    <property type="project" value="UniProtKB-ARBA"/>
</dbReference>
<proteinExistence type="predicted"/>
<name>A0A518H581_9BACT</name>
<sequence>MPCFADDLRRFGPESAARVTREEARAYCAGLTAAHYENFSVVTHLTPPHLIPAFQAVYAFCRWSDDLGDEVGDRSRATELLSWWRGELRAMFEGEPAHPVMVALRGVVEEFSIPIDPFEALISAFEQDQVVTDYDSYEQLLDYCTRSADPVGRLVLYLGRAHTPENRALSDATCTALQLANFWQDVSRDLDLDRVYLPREDRERFGYPDEHLRAKRFTPGFARLLAFEVDRARALFRVGAPLAGRMPGRLAIDVELFTRGGLAILDRIEAQGFDVFRRRPTVGKAAKLGLLFRSILARSLRSGAGRDRPDPGIRRKDPAAVAAGPAEGRR</sequence>
<dbReference type="InterPro" id="IPR044843">
    <property type="entry name" value="Trans_IPPS_bact-type"/>
</dbReference>
<dbReference type="Pfam" id="PF00494">
    <property type="entry name" value="SQS_PSY"/>
    <property type="match status" value="1"/>
</dbReference>
<dbReference type="GO" id="GO:0051996">
    <property type="term" value="F:squalene synthase [NAD(P)H] activity"/>
    <property type="evidence" value="ECO:0007669"/>
    <property type="project" value="InterPro"/>
</dbReference>
<dbReference type="SFLD" id="SFLDG01018">
    <property type="entry name" value="Squalene/Phytoene_Synthase_Lik"/>
    <property type="match status" value="1"/>
</dbReference>
<dbReference type="SUPFAM" id="SSF48576">
    <property type="entry name" value="Terpenoid synthases"/>
    <property type="match status" value="1"/>
</dbReference>
<evidence type="ECO:0000313" key="3">
    <source>
        <dbReference type="Proteomes" id="UP000317835"/>
    </source>
</evidence>
<reference evidence="2 3" key="1">
    <citation type="submission" date="2019-02" db="EMBL/GenBank/DDBJ databases">
        <title>Deep-cultivation of Planctomycetes and their phenomic and genomic characterization uncovers novel biology.</title>
        <authorList>
            <person name="Wiegand S."/>
            <person name="Jogler M."/>
            <person name="Boedeker C."/>
            <person name="Pinto D."/>
            <person name="Vollmers J."/>
            <person name="Rivas-Marin E."/>
            <person name="Kohn T."/>
            <person name="Peeters S.H."/>
            <person name="Heuer A."/>
            <person name="Rast P."/>
            <person name="Oberbeckmann S."/>
            <person name="Bunk B."/>
            <person name="Jeske O."/>
            <person name="Meyerdierks A."/>
            <person name="Storesund J.E."/>
            <person name="Kallscheuer N."/>
            <person name="Luecker S."/>
            <person name="Lage O.M."/>
            <person name="Pohl T."/>
            <person name="Merkel B.J."/>
            <person name="Hornburger P."/>
            <person name="Mueller R.-W."/>
            <person name="Bruemmer F."/>
            <person name="Labrenz M."/>
            <person name="Spormann A.M."/>
            <person name="Op den Camp H."/>
            <person name="Overmann J."/>
            <person name="Amann R."/>
            <person name="Jetten M.S.M."/>
            <person name="Mascher T."/>
            <person name="Medema M.H."/>
            <person name="Devos D.P."/>
            <person name="Kaster A.-K."/>
            <person name="Ovreas L."/>
            <person name="Rohde M."/>
            <person name="Galperin M.Y."/>
            <person name="Jogler C."/>
        </authorList>
    </citation>
    <scope>NUCLEOTIDE SEQUENCE [LARGE SCALE GENOMIC DNA]</scope>
    <source>
        <strain evidence="2 3">ElP</strain>
    </source>
</reference>
<evidence type="ECO:0000256" key="1">
    <source>
        <dbReference type="SAM" id="MobiDB-lite"/>
    </source>
</evidence>
<dbReference type="NCBIfam" id="TIGR03464">
    <property type="entry name" value="HpnC"/>
    <property type="match status" value="1"/>
</dbReference>
<feature type="compositionally biased region" description="Basic and acidic residues" evidence="1">
    <location>
        <begin position="304"/>
        <end position="318"/>
    </location>
</feature>
<dbReference type="InterPro" id="IPR033904">
    <property type="entry name" value="Trans_IPPS_HH"/>
</dbReference>
<dbReference type="InterPro" id="IPR002060">
    <property type="entry name" value="Squ/phyt_synthse"/>
</dbReference>
<dbReference type="PANTHER" id="PTHR31480">
    <property type="entry name" value="BIFUNCTIONAL LYCOPENE CYCLASE/PHYTOENE SYNTHASE"/>
    <property type="match status" value="1"/>
</dbReference>